<keyword evidence="1 3" id="KW-0378">Hydrolase</keyword>
<gene>
    <name evidence="3" type="ORF">H9723_09325</name>
</gene>
<dbReference type="Pfam" id="PF20434">
    <property type="entry name" value="BD-FAE"/>
    <property type="match status" value="1"/>
</dbReference>
<dbReference type="InterPro" id="IPR049492">
    <property type="entry name" value="BD-FAE-like_dom"/>
</dbReference>
<proteinExistence type="predicted"/>
<name>A0A9D2GAK1_9FIRM</name>
<accession>A0A9D2GAK1</accession>
<dbReference type="Proteomes" id="UP000824116">
    <property type="component" value="Unassembled WGS sequence"/>
</dbReference>
<evidence type="ECO:0000313" key="4">
    <source>
        <dbReference type="Proteomes" id="UP000824116"/>
    </source>
</evidence>
<feature type="domain" description="BD-FAE-like" evidence="2">
    <location>
        <begin position="34"/>
        <end position="220"/>
    </location>
</feature>
<dbReference type="Gene3D" id="3.40.50.1820">
    <property type="entry name" value="alpha/beta hydrolase"/>
    <property type="match status" value="1"/>
</dbReference>
<dbReference type="AlphaFoldDB" id="A0A9D2GAK1"/>
<evidence type="ECO:0000313" key="3">
    <source>
        <dbReference type="EMBL" id="HIZ75422.1"/>
    </source>
</evidence>
<dbReference type="InterPro" id="IPR050300">
    <property type="entry name" value="GDXG_lipolytic_enzyme"/>
</dbReference>
<dbReference type="EMBL" id="DXAY01000219">
    <property type="protein sequence ID" value="HIZ75422.1"/>
    <property type="molecule type" value="Genomic_DNA"/>
</dbReference>
<comment type="caution">
    <text evidence="3">The sequence shown here is derived from an EMBL/GenBank/DDBJ whole genome shotgun (WGS) entry which is preliminary data.</text>
</comment>
<dbReference type="SUPFAM" id="SSF53474">
    <property type="entry name" value="alpha/beta-Hydrolases"/>
    <property type="match status" value="1"/>
</dbReference>
<reference evidence="3" key="2">
    <citation type="submission" date="2021-04" db="EMBL/GenBank/DDBJ databases">
        <authorList>
            <person name="Gilroy R."/>
        </authorList>
    </citation>
    <scope>NUCLEOTIDE SEQUENCE</scope>
    <source>
        <strain evidence="3">CHK196-3914</strain>
    </source>
</reference>
<evidence type="ECO:0000256" key="1">
    <source>
        <dbReference type="ARBA" id="ARBA00022801"/>
    </source>
</evidence>
<sequence>MIGQRTEIWKKDEYSYPAAYGFIPLMVSYVHEDRKIRPAMIVVPGGAYRYASPSEGDIVARQFYSAGYNVFVLAYTVNYLGDEPLGLQPLRDISRTVRIIRLHAEECRIDPSKIVVCGFSAGGHLCASLCVHYKDIDDCRPEYDAVSNRPDAAILAYPVINSGKYANRESFLALLGEKASQKDLEYMSLENHVTEDTPPCFLWQTATDDSVPVENSCLFARACKKAGVPYAHHIFTDGVHGMSVANEAWLEGKNRDSYTLEQIVKLADAIQNGETGYPPEKGSEILRERGLSGELREKWSPEMKEWLRTVLPEVGMWPEMALRWLERILDTAAV</sequence>
<evidence type="ECO:0000259" key="2">
    <source>
        <dbReference type="Pfam" id="PF20434"/>
    </source>
</evidence>
<dbReference type="PANTHER" id="PTHR48081">
    <property type="entry name" value="AB HYDROLASE SUPERFAMILY PROTEIN C4A8.06C"/>
    <property type="match status" value="1"/>
</dbReference>
<organism evidence="3 4">
    <name type="scientific">Candidatus Mediterraneibacter stercoravium</name>
    <dbReference type="NCBI Taxonomy" id="2838685"/>
    <lineage>
        <taxon>Bacteria</taxon>
        <taxon>Bacillati</taxon>
        <taxon>Bacillota</taxon>
        <taxon>Clostridia</taxon>
        <taxon>Lachnospirales</taxon>
        <taxon>Lachnospiraceae</taxon>
        <taxon>Mediterraneibacter</taxon>
    </lineage>
</organism>
<reference evidence="3" key="1">
    <citation type="journal article" date="2021" name="PeerJ">
        <title>Extensive microbial diversity within the chicken gut microbiome revealed by metagenomics and culture.</title>
        <authorList>
            <person name="Gilroy R."/>
            <person name="Ravi A."/>
            <person name="Getino M."/>
            <person name="Pursley I."/>
            <person name="Horton D.L."/>
            <person name="Alikhan N.F."/>
            <person name="Baker D."/>
            <person name="Gharbi K."/>
            <person name="Hall N."/>
            <person name="Watson M."/>
            <person name="Adriaenssens E.M."/>
            <person name="Foster-Nyarko E."/>
            <person name="Jarju S."/>
            <person name="Secka A."/>
            <person name="Antonio M."/>
            <person name="Oren A."/>
            <person name="Chaudhuri R.R."/>
            <person name="La Ragione R."/>
            <person name="Hildebrand F."/>
            <person name="Pallen M.J."/>
        </authorList>
    </citation>
    <scope>NUCLEOTIDE SEQUENCE</scope>
    <source>
        <strain evidence="3">CHK196-3914</strain>
    </source>
</reference>
<dbReference type="InterPro" id="IPR029058">
    <property type="entry name" value="AB_hydrolase_fold"/>
</dbReference>
<protein>
    <submittedName>
        <fullName evidence="3">Alpha/beta hydrolase</fullName>
    </submittedName>
</protein>
<dbReference type="GO" id="GO:0016787">
    <property type="term" value="F:hydrolase activity"/>
    <property type="evidence" value="ECO:0007669"/>
    <property type="project" value="UniProtKB-KW"/>
</dbReference>
<dbReference type="PANTHER" id="PTHR48081:SF6">
    <property type="entry name" value="PEPTIDASE S9 PROLYL OLIGOPEPTIDASE CATALYTIC DOMAIN-CONTAINING PROTEIN"/>
    <property type="match status" value="1"/>
</dbReference>